<dbReference type="GO" id="GO:0005737">
    <property type="term" value="C:cytoplasm"/>
    <property type="evidence" value="ECO:0007669"/>
    <property type="project" value="UniProtKB-ARBA"/>
</dbReference>
<feature type="domain" description="S1 motif" evidence="3">
    <location>
        <begin position="635"/>
        <end position="704"/>
    </location>
</feature>
<dbReference type="SUPFAM" id="SSF53098">
    <property type="entry name" value="Ribonuclease H-like"/>
    <property type="match status" value="1"/>
</dbReference>
<dbReference type="Gene3D" id="1.10.3500.10">
    <property type="entry name" value="Tex N-terminal region-like"/>
    <property type="match status" value="1"/>
</dbReference>
<dbReference type="InterPro" id="IPR003583">
    <property type="entry name" value="Hlx-hairpin-Hlx_DNA-bd_motif"/>
</dbReference>
<evidence type="ECO:0000259" key="3">
    <source>
        <dbReference type="PROSITE" id="PS50126"/>
    </source>
</evidence>
<dbReference type="PROSITE" id="PS50126">
    <property type="entry name" value="S1"/>
    <property type="match status" value="1"/>
</dbReference>
<dbReference type="GO" id="GO:0003677">
    <property type="term" value="F:DNA binding"/>
    <property type="evidence" value="ECO:0007669"/>
    <property type="project" value="InterPro"/>
</dbReference>
<dbReference type="Pfam" id="PF12836">
    <property type="entry name" value="HHH_3"/>
    <property type="match status" value="1"/>
</dbReference>
<dbReference type="GO" id="GO:0006281">
    <property type="term" value="P:DNA repair"/>
    <property type="evidence" value="ECO:0007669"/>
    <property type="project" value="UniProtKB-KW"/>
</dbReference>
<keyword evidence="5" id="KW-1185">Reference proteome</keyword>
<dbReference type="KEGG" id="bbae:FRD01_21990"/>
<evidence type="ECO:0000313" key="4">
    <source>
        <dbReference type="EMBL" id="QED29854.1"/>
    </source>
</evidence>
<dbReference type="SMART" id="SM00278">
    <property type="entry name" value="HhH1"/>
    <property type="match status" value="2"/>
</dbReference>
<dbReference type="CDD" id="cd05685">
    <property type="entry name" value="S1_Tex"/>
    <property type="match status" value="1"/>
</dbReference>
<dbReference type="OrthoDB" id="9804714at2"/>
<dbReference type="GO" id="GO:0006412">
    <property type="term" value="P:translation"/>
    <property type="evidence" value="ECO:0007669"/>
    <property type="project" value="TreeGrafter"/>
</dbReference>
<protein>
    <submittedName>
        <fullName evidence="4">RNA-binding transcriptional accessory protein</fullName>
    </submittedName>
</protein>
<dbReference type="InterPro" id="IPR006641">
    <property type="entry name" value="YqgF/RNaseH-like_dom"/>
</dbReference>
<dbReference type="InterPro" id="IPR041692">
    <property type="entry name" value="HHH_9"/>
</dbReference>
<proteinExistence type="predicted"/>
<dbReference type="SUPFAM" id="SSF50249">
    <property type="entry name" value="Nucleic acid-binding proteins"/>
    <property type="match status" value="1"/>
</dbReference>
<dbReference type="InterPro" id="IPR023319">
    <property type="entry name" value="Tex-like_HTH_dom_sf"/>
</dbReference>
<dbReference type="InterPro" id="IPR037027">
    <property type="entry name" value="YqgF/RNaseH-like_dom_sf"/>
</dbReference>
<organism evidence="4 5">
    <name type="scientific">Microvenator marinus</name>
    <dbReference type="NCBI Taxonomy" id="2600177"/>
    <lineage>
        <taxon>Bacteria</taxon>
        <taxon>Deltaproteobacteria</taxon>
        <taxon>Bradymonadales</taxon>
        <taxon>Microvenatoraceae</taxon>
        <taxon>Microvenator</taxon>
    </lineage>
</organism>
<dbReference type="InterPro" id="IPR055179">
    <property type="entry name" value="Tex-like_central_region"/>
</dbReference>
<dbReference type="Gene3D" id="3.30.420.140">
    <property type="entry name" value="YqgF/RNase H-like domain"/>
    <property type="match status" value="1"/>
</dbReference>
<dbReference type="PANTHER" id="PTHR10724:SF10">
    <property type="entry name" value="S1 RNA-BINDING DOMAIN-CONTAINING PROTEIN 1"/>
    <property type="match status" value="1"/>
</dbReference>
<dbReference type="InterPro" id="IPR003029">
    <property type="entry name" value="S1_domain"/>
</dbReference>
<accession>A0A5B8XWP2</accession>
<dbReference type="FunFam" id="3.30.420.140:FF:000001">
    <property type="entry name" value="RNA-binding transcriptional accessory protein"/>
    <property type="match status" value="1"/>
</dbReference>
<dbReference type="Pfam" id="PF09371">
    <property type="entry name" value="Tex_N"/>
    <property type="match status" value="1"/>
</dbReference>
<dbReference type="InterPro" id="IPR044146">
    <property type="entry name" value="S1_Tex"/>
</dbReference>
<evidence type="ECO:0000256" key="1">
    <source>
        <dbReference type="ARBA" id="ARBA00022763"/>
    </source>
</evidence>
<dbReference type="InterPro" id="IPR012340">
    <property type="entry name" value="NA-bd_OB-fold"/>
</dbReference>
<evidence type="ECO:0000256" key="2">
    <source>
        <dbReference type="ARBA" id="ARBA00023204"/>
    </source>
</evidence>
<dbReference type="SMART" id="SM00316">
    <property type="entry name" value="S1"/>
    <property type="match status" value="1"/>
</dbReference>
<dbReference type="Pfam" id="PF22706">
    <property type="entry name" value="Tex_central_region"/>
    <property type="match status" value="1"/>
</dbReference>
<dbReference type="InterPro" id="IPR010994">
    <property type="entry name" value="RuvA_2-like"/>
</dbReference>
<dbReference type="InterPro" id="IPR023323">
    <property type="entry name" value="Tex-like_dom_sf"/>
</dbReference>
<dbReference type="SUPFAM" id="SSF47781">
    <property type="entry name" value="RuvA domain 2-like"/>
    <property type="match status" value="2"/>
</dbReference>
<dbReference type="Pfam" id="PF16921">
    <property type="entry name" value="Tex_YqgF"/>
    <property type="match status" value="1"/>
</dbReference>
<reference evidence="4 5" key="1">
    <citation type="submission" date="2019-08" db="EMBL/GenBank/DDBJ databases">
        <authorList>
            <person name="Liang Q."/>
        </authorList>
    </citation>
    <scope>NUCLEOTIDE SEQUENCE [LARGE SCALE GENOMIC DNA]</scope>
    <source>
        <strain evidence="4 5">V1718</strain>
    </source>
</reference>
<dbReference type="GO" id="GO:0003735">
    <property type="term" value="F:structural constituent of ribosome"/>
    <property type="evidence" value="ECO:0007669"/>
    <property type="project" value="TreeGrafter"/>
</dbReference>
<dbReference type="PANTHER" id="PTHR10724">
    <property type="entry name" value="30S RIBOSOMAL PROTEIN S1"/>
    <property type="match status" value="1"/>
</dbReference>
<keyword evidence="2" id="KW-0234">DNA repair</keyword>
<dbReference type="FunFam" id="2.40.50.140:FF:000051">
    <property type="entry name" value="RNA-binding transcriptional accessory protein"/>
    <property type="match status" value="1"/>
</dbReference>
<sequence length="705" mass="77529">MIMEDRIARELSLDLRNVKATLGLLDDGNTVPFIARYRKEATGGLDEVQIRDIARVSGELKALEDRRAYILKSIDDQGKLNPKLKKSLSSADSIERLEDLYAPFKPRRITRAKKAIEAGLEPVANAIKADRDFQGLASKYVCDDYPDAQAVIEGARDIIAEEISDDADVRDYSRTNARKYGRLIAKKRRGADPDPKYEMYYEFASPISRTRPHQVLAIRRAEAEKVLSAGLEVDEERLVEWISRHVNRARGPARRIMDEAATDAFKRLIHPTIERDLRGEVEKAADEHAISVFGVNLKNLLLQPPLVGKRVLGVDPGMRTGCKLAAVDATGKLLGTGQIYVHDGRAANAPKEIQDFIRRFQIDIVAIGNGTGSRETEEVVAKAVSNGVQYLVVDEAGASVYSASDVAREEFPDLDVSIRGAVSIARRVQDPLAELVKIDPKSIGVGMYQHDVNQNRLQDSLDAVVEDVVNSVGVDLNSASESLLARVAGIGPVLASRIVAHRNENGPFKSRADLKKVKGLGAKTFEQCAGFLRIRDGKEPLDWTGIHPENYGFAKAVLKALKLEFASAALEKTLADPSPETRAVVVKLADEHGVGPHTLRDVMEALIRPGRDPRQELDAPQLRSDVMSMDDLRVGMRLKGTVRNVVDFGAFVDIGVKQDGLVHVSEMADHFVKNPYEVLSIGQVVDVKISSIDAKRGRIGLSMKS</sequence>
<dbReference type="SMART" id="SM00732">
    <property type="entry name" value="YqgFc"/>
    <property type="match status" value="1"/>
</dbReference>
<dbReference type="Gene3D" id="2.40.50.140">
    <property type="entry name" value="Nucleic acid-binding proteins"/>
    <property type="match status" value="1"/>
</dbReference>
<dbReference type="Gene3D" id="1.10.10.650">
    <property type="entry name" value="RuvA domain 2-like"/>
    <property type="match status" value="1"/>
</dbReference>
<dbReference type="FunFam" id="1.10.150.310:FF:000002">
    <property type="entry name" value="Putative transcription modulator/accessory protein"/>
    <property type="match status" value="1"/>
</dbReference>
<dbReference type="FunFam" id="1.10.10.650:FF:000001">
    <property type="entry name" value="S1 RNA-binding domain 1"/>
    <property type="match status" value="1"/>
</dbReference>
<dbReference type="InterPro" id="IPR050437">
    <property type="entry name" value="Ribos_protein_bS1-like"/>
</dbReference>
<dbReference type="SUPFAM" id="SSF158832">
    <property type="entry name" value="Tex N-terminal region-like"/>
    <property type="match status" value="1"/>
</dbReference>
<dbReference type="InterPro" id="IPR012337">
    <property type="entry name" value="RNaseH-like_sf"/>
</dbReference>
<dbReference type="InterPro" id="IPR018974">
    <property type="entry name" value="Tex-like_N"/>
</dbReference>
<dbReference type="InterPro" id="IPR032639">
    <property type="entry name" value="Tex_YqgF"/>
</dbReference>
<dbReference type="EMBL" id="CP042467">
    <property type="protein sequence ID" value="QED29854.1"/>
    <property type="molecule type" value="Genomic_DNA"/>
</dbReference>
<name>A0A5B8XWP2_9DELT</name>
<dbReference type="Proteomes" id="UP000321595">
    <property type="component" value="Chromosome"/>
</dbReference>
<dbReference type="Gene3D" id="1.10.150.310">
    <property type="entry name" value="Tex RuvX-like domain-like"/>
    <property type="match status" value="1"/>
</dbReference>
<evidence type="ECO:0000313" key="5">
    <source>
        <dbReference type="Proteomes" id="UP000321595"/>
    </source>
</evidence>
<dbReference type="GO" id="GO:0003729">
    <property type="term" value="F:mRNA binding"/>
    <property type="evidence" value="ECO:0007669"/>
    <property type="project" value="UniProtKB-ARBA"/>
</dbReference>
<gene>
    <name evidence="4" type="ORF">FRD01_21990</name>
</gene>
<dbReference type="AlphaFoldDB" id="A0A5B8XWP2"/>
<dbReference type="Pfam" id="PF00575">
    <property type="entry name" value="S1"/>
    <property type="match status" value="1"/>
</dbReference>
<keyword evidence="1" id="KW-0227">DNA damage</keyword>
<dbReference type="Pfam" id="PF17674">
    <property type="entry name" value="HHH_9"/>
    <property type="match status" value="1"/>
</dbReference>